<dbReference type="FunFam" id="3.90.226.10:FF:000089">
    <property type="entry name" value="Membrane-bound serine protease"/>
    <property type="match status" value="1"/>
</dbReference>
<sequence length="461" mass="48004">MNSHWWRRLLLVMILVWLPTVSATAAGSVVVLTVNDAIGPANADYVVRGLTRAETEGAQLVVIKLDTPGGLDTSMRLIIKAILASPLPVASFVAPSGARAASAGTYILYASHIAAMTPGTNLGAATPVQIGGLPGTAPDPPRRPAAPATDKNSPPEPLDTLTRKQINDAAAYIRGLAQLRGRNADWAEQAVRESLSLSADEALKLKVVDYVANDVADLLKQLDGKSLNVAGQTLKLKTTGTALIDHAPDWRTKLLAVITNPSVALLLIMFGVYGLIFEFMNPGSGVGGVLGGICLLLGLYALQLLPVNYAGVGLILLGLAFMIAEAFLPSFGVIGFGGVVAFVVGAVILMDTDVPGFGIPLTLIIGVALISALLLMTLVGMALKARRRALVSGDAGLVGSLVTVTGLLPGLPMSGWVQLQGEKWQVQSRSPLHLGQQVRVVARTGVLLDVTALDETPPRGG</sequence>
<evidence type="ECO:0000256" key="4">
    <source>
        <dbReference type="ARBA" id="ARBA00023136"/>
    </source>
</evidence>
<evidence type="ECO:0000259" key="9">
    <source>
        <dbReference type="Pfam" id="PF24961"/>
    </source>
</evidence>
<keyword evidence="2 6" id="KW-0812">Transmembrane</keyword>
<evidence type="ECO:0000256" key="3">
    <source>
        <dbReference type="ARBA" id="ARBA00022989"/>
    </source>
</evidence>
<proteinExistence type="predicted"/>
<dbReference type="Gene3D" id="3.90.226.10">
    <property type="entry name" value="2-enoyl-CoA Hydratase, Chain A, domain 1"/>
    <property type="match status" value="1"/>
</dbReference>
<dbReference type="GO" id="GO:0016020">
    <property type="term" value="C:membrane"/>
    <property type="evidence" value="ECO:0007669"/>
    <property type="project" value="UniProtKB-SubCell"/>
</dbReference>
<dbReference type="Gene3D" id="2.40.50.140">
    <property type="entry name" value="Nucleic acid-binding proteins"/>
    <property type="match status" value="1"/>
</dbReference>
<dbReference type="InterPro" id="IPR002810">
    <property type="entry name" value="NfeD-like_C"/>
</dbReference>
<dbReference type="InterPro" id="IPR052165">
    <property type="entry name" value="Membrane_assoc_protease"/>
</dbReference>
<dbReference type="Pfam" id="PF01957">
    <property type="entry name" value="NfeD"/>
    <property type="match status" value="1"/>
</dbReference>
<dbReference type="EMBL" id="CABVIE010000012">
    <property type="protein sequence ID" value="VVP21609.1"/>
    <property type="molecule type" value="Genomic_DNA"/>
</dbReference>
<evidence type="ECO:0008006" key="13">
    <source>
        <dbReference type="Google" id="ProtNLM"/>
    </source>
</evidence>
<feature type="transmembrane region" description="Helical" evidence="6">
    <location>
        <begin position="331"/>
        <end position="349"/>
    </location>
</feature>
<dbReference type="Proteomes" id="UP000325723">
    <property type="component" value="Unassembled WGS sequence"/>
</dbReference>
<gene>
    <name evidence="11" type="ORF">PS900_03882</name>
</gene>
<evidence type="ECO:0000256" key="1">
    <source>
        <dbReference type="ARBA" id="ARBA00004141"/>
    </source>
</evidence>
<feature type="chain" id="PRO_5034587747" description="NfeD-like C-terminal domain-containing protein" evidence="7">
    <location>
        <begin position="26"/>
        <end position="461"/>
    </location>
</feature>
<feature type="signal peptide" evidence="7">
    <location>
        <begin position="1"/>
        <end position="25"/>
    </location>
</feature>
<dbReference type="CDD" id="cd07020">
    <property type="entry name" value="Clp_protease_NfeD_1"/>
    <property type="match status" value="1"/>
</dbReference>
<evidence type="ECO:0000259" key="10">
    <source>
        <dbReference type="Pfam" id="PF25145"/>
    </source>
</evidence>
<feature type="domain" description="NfeD integral membrane" evidence="9">
    <location>
        <begin position="263"/>
        <end position="379"/>
    </location>
</feature>
<reference evidence="11 12" key="1">
    <citation type="submission" date="2019-09" db="EMBL/GenBank/DDBJ databases">
        <authorList>
            <person name="Chandra G."/>
            <person name="Truman W A."/>
        </authorList>
    </citation>
    <scope>NUCLEOTIDE SEQUENCE [LARGE SCALE GENOMIC DNA]</scope>
    <source>
        <strain evidence="11">PS900</strain>
    </source>
</reference>
<accession>A0A8H2P3G9</accession>
<evidence type="ECO:0000313" key="12">
    <source>
        <dbReference type="Proteomes" id="UP000325723"/>
    </source>
</evidence>
<dbReference type="RefSeq" id="WP_191624951.1">
    <property type="nucleotide sequence ID" value="NZ_CABVIE010000012.1"/>
</dbReference>
<comment type="caution">
    <text evidence="11">The sequence shown here is derived from an EMBL/GenBank/DDBJ whole genome shotgun (WGS) entry which is preliminary data.</text>
</comment>
<dbReference type="PANTHER" id="PTHR33507">
    <property type="entry name" value="INNER MEMBRANE PROTEIN YBBJ"/>
    <property type="match status" value="1"/>
</dbReference>
<organism evidence="11 12">
    <name type="scientific">Pseudomonas fluorescens</name>
    <dbReference type="NCBI Taxonomy" id="294"/>
    <lineage>
        <taxon>Bacteria</taxon>
        <taxon>Pseudomonadati</taxon>
        <taxon>Pseudomonadota</taxon>
        <taxon>Gammaproteobacteria</taxon>
        <taxon>Pseudomonadales</taxon>
        <taxon>Pseudomonadaceae</taxon>
        <taxon>Pseudomonas</taxon>
    </lineage>
</organism>
<evidence type="ECO:0000256" key="2">
    <source>
        <dbReference type="ARBA" id="ARBA00022692"/>
    </source>
</evidence>
<keyword evidence="7" id="KW-0732">Signal</keyword>
<feature type="domain" description="NfeD-like C-terminal" evidence="8">
    <location>
        <begin position="396"/>
        <end position="450"/>
    </location>
</feature>
<evidence type="ECO:0000256" key="7">
    <source>
        <dbReference type="SAM" id="SignalP"/>
    </source>
</evidence>
<comment type="subcellular location">
    <subcellularLocation>
        <location evidence="1">Membrane</location>
        <topology evidence="1">Multi-pass membrane protein</topology>
    </subcellularLocation>
</comment>
<feature type="domain" description="NfeD1b N-terminal" evidence="10">
    <location>
        <begin position="29"/>
        <end position="130"/>
    </location>
</feature>
<name>A0A8H2P3G9_PSEFL</name>
<feature type="transmembrane region" description="Helical" evidence="6">
    <location>
        <begin position="283"/>
        <end position="301"/>
    </location>
</feature>
<dbReference type="SUPFAM" id="SSF141322">
    <property type="entry name" value="NfeD domain-like"/>
    <property type="match status" value="1"/>
</dbReference>
<dbReference type="InterPro" id="IPR012340">
    <property type="entry name" value="NA-bd_OB-fold"/>
</dbReference>
<dbReference type="InterPro" id="IPR056739">
    <property type="entry name" value="NfeD_membrane"/>
</dbReference>
<keyword evidence="3 6" id="KW-1133">Transmembrane helix</keyword>
<feature type="transmembrane region" description="Helical" evidence="6">
    <location>
        <begin position="254"/>
        <end position="276"/>
    </location>
</feature>
<evidence type="ECO:0000256" key="6">
    <source>
        <dbReference type="SAM" id="Phobius"/>
    </source>
</evidence>
<dbReference type="SUPFAM" id="SSF52096">
    <property type="entry name" value="ClpP/crotonase"/>
    <property type="match status" value="1"/>
</dbReference>
<evidence type="ECO:0000313" key="11">
    <source>
        <dbReference type="EMBL" id="VVP21609.1"/>
    </source>
</evidence>
<feature type="region of interest" description="Disordered" evidence="5">
    <location>
        <begin position="127"/>
        <end position="160"/>
    </location>
</feature>
<protein>
    <recommendedName>
        <fullName evidence="13">NfeD-like C-terminal domain-containing protein</fullName>
    </recommendedName>
</protein>
<evidence type="ECO:0000259" key="8">
    <source>
        <dbReference type="Pfam" id="PF01957"/>
    </source>
</evidence>
<keyword evidence="4 6" id="KW-0472">Membrane</keyword>
<dbReference type="PANTHER" id="PTHR33507:SF4">
    <property type="entry name" value="NODULATION COMPETITIVENESS PROTEIN NFED"/>
    <property type="match status" value="1"/>
</dbReference>
<dbReference type="InterPro" id="IPR029045">
    <property type="entry name" value="ClpP/crotonase-like_dom_sf"/>
</dbReference>
<dbReference type="InterPro" id="IPR056738">
    <property type="entry name" value="NfeD1b_N"/>
</dbReference>
<dbReference type="AlphaFoldDB" id="A0A8H2P3G9"/>
<dbReference type="Pfam" id="PF24961">
    <property type="entry name" value="NfeD_membrane"/>
    <property type="match status" value="1"/>
</dbReference>
<dbReference type="Pfam" id="PF25145">
    <property type="entry name" value="NfeD1b_N"/>
    <property type="match status" value="1"/>
</dbReference>
<feature type="transmembrane region" description="Helical" evidence="6">
    <location>
        <begin position="361"/>
        <end position="383"/>
    </location>
</feature>
<evidence type="ECO:0000256" key="5">
    <source>
        <dbReference type="SAM" id="MobiDB-lite"/>
    </source>
</evidence>